<dbReference type="OrthoDB" id="6819313at2759"/>
<proteinExistence type="predicted"/>
<protein>
    <submittedName>
        <fullName evidence="2">Uncharacterized protein</fullName>
    </submittedName>
</protein>
<dbReference type="AlphaFoldDB" id="A0A026WFX1"/>
<dbReference type="OMA" id="RSYWNEQ"/>
<evidence type="ECO:0000313" key="3">
    <source>
        <dbReference type="Proteomes" id="UP000053097"/>
    </source>
</evidence>
<reference evidence="2 3" key="1">
    <citation type="journal article" date="2014" name="Curr. Biol.">
        <title>The genome of the clonal raider ant Cerapachys biroi.</title>
        <authorList>
            <person name="Oxley P.R."/>
            <person name="Ji L."/>
            <person name="Fetter-Pruneda I."/>
            <person name="McKenzie S.K."/>
            <person name="Li C."/>
            <person name="Hu H."/>
            <person name="Zhang G."/>
            <person name="Kronauer D.J."/>
        </authorList>
    </citation>
    <scope>NUCLEOTIDE SEQUENCE [LARGE SCALE GENOMIC DNA]</scope>
</reference>
<evidence type="ECO:0000256" key="1">
    <source>
        <dbReference type="SAM" id="MobiDB-lite"/>
    </source>
</evidence>
<accession>A0A026WFX1</accession>
<name>A0A026WFX1_OOCBI</name>
<dbReference type="EMBL" id="KK107242">
    <property type="protein sequence ID" value="EZA54561.1"/>
    <property type="molecule type" value="Genomic_DNA"/>
</dbReference>
<organism evidence="2 3">
    <name type="scientific">Ooceraea biroi</name>
    <name type="common">Clonal raider ant</name>
    <name type="synonym">Cerapachys biroi</name>
    <dbReference type="NCBI Taxonomy" id="2015173"/>
    <lineage>
        <taxon>Eukaryota</taxon>
        <taxon>Metazoa</taxon>
        <taxon>Ecdysozoa</taxon>
        <taxon>Arthropoda</taxon>
        <taxon>Hexapoda</taxon>
        <taxon>Insecta</taxon>
        <taxon>Pterygota</taxon>
        <taxon>Neoptera</taxon>
        <taxon>Endopterygota</taxon>
        <taxon>Hymenoptera</taxon>
        <taxon>Apocrita</taxon>
        <taxon>Aculeata</taxon>
        <taxon>Formicoidea</taxon>
        <taxon>Formicidae</taxon>
        <taxon>Dorylinae</taxon>
        <taxon>Ooceraea</taxon>
    </lineage>
</organism>
<gene>
    <name evidence="2" type="ORF">X777_05542</name>
</gene>
<sequence>MQLRRAAKFRKFTIIARRSIASIIRVPGRISHSLEDVCLDASIVRRSIYIDVRTSKSLTTLIINDSRDTSDTNDYDSIENDLSVAEKSMRILSITAEDVMDARARIQERSYWSEQDATAKTSEAMEEVLAEHSLEKDEKEMDASAINESTATNYVKDIMDYTLRKEDILQFPLIAKELKKEDSKTVSDARKKEALTKKQKEEISSIKIKKIVVDEGGSYAESAYPSDSHTATKIKDEESKKLAKMQCSSSKDAREITTKSSASLVKLKARPELEEKHCCISKSTEEERIDQVDQRRYICQNKTKLMSVDSSESNKECFKSPESSSCHHEKNVRSIDIDNKIIEHDVGKRQFVSFMPDIMPNVDTQKDKFHEYSFAFRYSKYRLMKQIQKFEASSERSKELVTWGSMSLAQTAHPSGYERNAIAIGKSPAGQKHVQTETFDDSCDSLRMLHRLRHITQTQGGRSSNLRSVYNVTSFKTNAEHEKMIHLRTLKAFNNRALLERGGDAKACKKHDFSQNHISIEDRKAAELRALKAYNKLTLMKDKKKLEMRRKRDSSLINQRSTKEPEALLMKSLRPYNDLALLEDRKEMETKRGDNLLLNCKGSSEEASALGTHNELTLSEDRREPKIRRKYNLSKHETSAKYEESIETPTSTSDHFSEANYEETTSSVERSRQITSSNFDMNNRGARHAHMSLNLREITRNIEWTLHPTSQGIILTNKNLHSDFLENGRFRDIQQRDIVDDDTANALHGAFFYKSEITRIFRAVQLRISEPSFPSLSMSRREDFDTEFVCRVHNEMAMLYQDSLANFNLERLIASRNDFGSTLLPDSTNDNRVSNRENNRDLCMLFIDRQQVGSESDTVITENSATESWEDARSSTADVHTTRATNDDLPLQLIVNVLRNFGAEVSEGSIHVASSIEHLEEHGNVSNRSSDESFEANKYGMFDDKRALNMSNNCSDDEDVSSINSSDIPKSQDEKYLSTIDINVEKKIYERDTSLENSNITLQLPNYNNNDYFEFGTLTNITEKSSCSLQNSSQLSLPGPSLSESANYCASRSNDEELQKLIELPGNEVTLENEEETKLILNRANGNTISQFQSAETLQLKIIEQGNEESHDETNDVYEIATDFTTDQLSKINSNENLVQQNDSFDSTYERNNGSETPVSLEDGSLLEEFSNDTVSPRTVSNASVRISA</sequence>
<feature type="region of interest" description="Disordered" evidence="1">
    <location>
        <begin position="640"/>
        <end position="671"/>
    </location>
</feature>
<evidence type="ECO:0000313" key="2">
    <source>
        <dbReference type="EMBL" id="EZA54561.1"/>
    </source>
</evidence>
<keyword evidence="3" id="KW-1185">Reference proteome</keyword>
<feature type="compositionally biased region" description="Polar residues" evidence="1">
    <location>
        <begin position="662"/>
        <end position="671"/>
    </location>
</feature>
<dbReference type="Proteomes" id="UP000053097">
    <property type="component" value="Unassembled WGS sequence"/>
</dbReference>